<evidence type="ECO:0000256" key="6">
    <source>
        <dbReference type="ARBA" id="ARBA00023136"/>
    </source>
</evidence>
<sequence>MKPEQCSHLIDYFNGTLNGEEAADFEGHLHQCSECREELEELRMLTEDLPYLSEPEEPDPEMRNRILDAAYGTDQANSTSPVSFKAPEVKKTRRRQPLLVSGLAATLILSLAGNFLQLSNNQEEIVQSGSLQKQVALASPEGNEPVRASASFMKDQNSRFMVLQADGLPEISEGELYQVWLIKGEKPVPAGYFTPDGSGSGALLYKLDQKNPDWDTVAVTVEKEPNLEAPRGNIILAGNL</sequence>
<organism evidence="13 14">
    <name type="scientific">Metabacillus mangrovi</name>
    <dbReference type="NCBI Taxonomy" id="1491830"/>
    <lineage>
        <taxon>Bacteria</taxon>
        <taxon>Bacillati</taxon>
        <taxon>Bacillota</taxon>
        <taxon>Bacilli</taxon>
        <taxon>Bacillales</taxon>
        <taxon>Bacillaceae</taxon>
        <taxon>Metabacillus</taxon>
    </lineage>
</organism>
<comment type="subcellular location">
    <subcellularLocation>
        <location evidence="2">Cell membrane</location>
    </subcellularLocation>
    <subcellularLocation>
        <location evidence="1">Membrane</location>
        <topology evidence="1">Single-pass membrane protein</topology>
    </subcellularLocation>
</comment>
<dbReference type="EMBL" id="WMIB01000036">
    <property type="protein sequence ID" value="MTH55682.1"/>
    <property type="molecule type" value="Genomic_DNA"/>
</dbReference>
<dbReference type="Pfam" id="PF13490">
    <property type="entry name" value="zf-HC2"/>
    <property type="match status" value="1"/>
</dbReference>
<evidence type="ECO:0000256" key="4">
    <source>
        <dbReference type="ARBA" id="ARBA00022692"/>
    </source>
</evidence>
<dbReference type="InterPro" id="IPR041916">
    <property type="entry name" value="Anti_sigma_zinc_sf"/>
</dbReference>
<evidence type="ECO:0000313" key="13">
    <source>
        <dbReference type="EMBL" id="MTH55682.1"/>
    </source>
</evidence>
<dbReference type="GO" id="GO:0006417">
    <property type="term" value="P:regulation of translation"/>
    <property type="evidence" value="ECO:0007669"/>
    <property type="project" value="TreeGrafter"/>
</dbReference>
<keyword evidence="14" id="KW-1185">Reference proteome</keyword>
<feature type="domain" description="Anti-sigma K factor RskA C-terminal" evidence="11">
    <location>
        <begin position="102"/>
        <end position="230"/>
    </location>
</feature>
<dbReference type="GO" id="GO:0016989">
    <property type="term" value="F:sigma factor antagonist activity"/>
    <property type="evidence" value="ECO:0007669"/>
    <property type="project" value="TreeGrafter"/>
</dbReference>
<evidence type="ECO:0000256" key="3">
    <source>
        <dbReference type="ARBA" id="ARBA00022475"/>
    </source>
</evidence>
<keyword evidence="3" id="KW-1003">Cell membrane</keyword>
<comment type="similarity">
    <text evidence="7">Belongs to the zinc-associated anti-sigma factor (ZAS) superfamily. Anti-sigma-W factor family.</text>
</comment>
<dbReference type="InterPro" id="IPR027383">
    <property type="entry name" value="Znf_put"/>
</dbReference>
<keyword evidence="6" id="KW-0472">Membrane</keyword>
<dbReference type="OrthoDB" id="150725at2"/>
<feature type="domain" description="Putative zinc-finger" evidence="12">
    <location>
        <begin position="8"/>
        <end position="36"/>
    </location>
</feature>
<dbReference type="RefSeq" id="WP_155114180.1">
    <property type="nucleotide sequence ID" value="NZ_WMIB01000036.1"/>
</dbReference>
<evidence type="ECO:0000256" key="5">
    <source>
        <dbReference type="ARBA" id="ARBA00022989"/>
    </source>
</evidence>
<evidence type="ECO:0000259" key="11">
    <source>
        <dbReference type="Pfam" id="PF10099"/>
    </source>
</evidence>
<protein>
    <recommendedName>
        <fullName evidence="8">Anti-sigma-W factor RsiW</fullName>
    </recommendedName>
    <alternativeName>
        <fullName evidence="10">Regulator of SigK</fullName>
    </alternativeName>
    <alternativeName>
        <fullName evidence="9">Sigma-K anti-sigma factor RskA</fullName>
    </alternativeName>
</protein>
<proteinExistence type="inferred from homology"/>
<dbReference type="Pfam" id="PF10099">
    <property type="entry name" value="RskA_C"/>
    <property type="match status" value="1"/>
</dbReference>
<dbReference type="InterPro" id="IPR051474">
    <property type="entry name" value="Anti-sigma-K/W_factor"/>
</dbReference>
<dbReference type="PANTHER" id="PTHR37461:SF1">
    <property type="entry name" value="ANTI-SIGMA-K FACTOR RSKA"/>
    <property type="match status" value="1"/>
</dbReference>
<evidence type="ECO:0000256" key="1">
    <source>
        <dbReference type="ARBA" id="ARBA00004167"/>
    </source>
</evidence>
<dbReference type="Gene3D" id="1.10.10.1320">
    <property type="entry name" value="Anti-sigma factor, zinc-finger domain"/>
    <property type="match status" value="1"/>
</dbReference>
<evidence type="ECO:0000256" key="10">
    <source>
        <dbReference type="ARBA" id="ARBA00030803"/>
    </source>
</evidence>
<gene>
    <name evidence="13" type="ORF">GKZ89_20000</name>
</gene>
<accession>A0A7X2S8M7</accession>
<evidence type="ECO:0000256" key="8">
    <source>
        <dbReference type="ARBA" id="ARBA00024438"/>
    </source>
</evidence>
<dbReference type="Proteomes" id="UP000434639">
    <property type="component" value="Unassembled WGS sequence"/>
</dbReference>
<evidence type="ECO:0000256" key="7">
    <source>
        <dbReference type="ARBA" id="ARBA00024353"/>
    </source>
</evidence>
<evidence type="ECO:0000256" key="2">
    <source>
        <dbReference type="ARBA" id="ARBA00004236"/>
    </source>
</evidence>
<comment type="caution">
    <text evidence="13">The sequence shown here is derived from an EMBL/GenBank/DDBJ whole genome shotgun (WGS) entry which is preliminary data.</text>
</comment>
<reference evidence="13 14" key="1">
    <citation type="journal article" date="2017" name="Int. J. Syst. Evol. Microbiol.">
        <title>Bacillus mangrovi sp. nov., isolated from a sediment sample from a mangrove forest.</title>
        <authorList>
            <person name="Gupta V."/>
            <person name="Singh P.K."/>
            <person name="Korpole S."/>
            <person name="Tanuku N.R.S."/>
            <person name="Pinnaka A.K."/>
        </authorList>
    </citation>
    <scope>NUCLEOTIDE SEQUENCE [LARGE SCALE GENOMIC DNA]</scope>
    <source>
        <strain evidence="13 14">KCTC 33872</strain>
    </source>
</reference>
<dbReference type="InterPro" id="IPR018764">
    <property type="entry name" value="RskA_C"/>
</dbReference>
<dbReference type="GO" id="GO:0005886">
    <property type="term" value="C:plasma membrane"/>
    <property type="evidence" value="ECO:0007669"/>
    <property type="project" value="UniProtKB-SubCell"/>
</dbReference>
<keyword evidence="4" id="KW-0812">Transmembrane</keyword>
<dbReference type="PANTHER" id="PTHR37461">
    <property type="entry name" value="ANTI-SIGMA-K FACTOR RSKA"/>
    <property type="match status" value="1"/>
</dbReference>
<dbReference type="AlphaFoldDB" id="A0A7X2S8M7"/>
<evidence type="ECO:0000259" key="12">
    <source>
        <dbReference type="Pfam" id="PF13490"/>
    </source>
</evidence>
<evidence type="ECO:0000313" key="14">
    <source>
        <dbReference type="Proteomes" id="UP000434639"/>
    </source>
</evidence>
<keyword evidence="5" id="KW-1133">Transmembrane helix</keyword>
<evidence type="ECO:0000256" key="9">
    <source>
        <dbReference type="ARBA" id="ARBA00029829"/>
    </source>
</evidence>
<name>A0A7X2S8M7_9BACI</name>